<dbReference type="InterPro" id="IPR036291">
    <property type="entry name" value="NAD(P)-bd_dom_sf"/>
</dbReference>
<dbReference type="PANTHER" id="PTHR44154">
    <property type="entry name" value="QUINONE OXIDOREDUCTASE"/>
    <property type="match status" value="1"/>
</dbReference>
<dbReference type="GO" id="GO:0016491">
    <property type="term" value="F:oxidoreductase activity"/>
    <property type="evidence" value="ECO:0007669"/>
    <property type="project" value="InterPro"/>
</dbReference>
<dbReference type="EMBL" id="CAJVPJ010000078">
    <property type="protein sequence ID" value="CAG8473039.1"/>
    <property type="molecule type" value="Genomic_DNA"/>
</dbReference>
<evidence type="ECO:0000313" key="3">
    <source>
        <dbReference type="EMBL" id="CAG8473039.1"/>
    </source>
</evidence>
<dbReference type="Proteomes" id="UP000789572">
    <property type="component" value="Unassembled WGS sequence"/>
</dbReference>
<name>A0A9N8W0Q4_9GLOM</name>
<dbReference type="InterPro" id="IPR020843">
    <property type="entry name" value="ER"/>
</dbReference>
<dbReference type="InterPro" id="IPR011032">
    <property type="entry name" value="GroES-like_sf"/>
</dbReference>
<organism evidence="3 4">
    <name type="scientific">Paraglomus occultum</name>
    <dbReference type="NCBI Taxonomy" id="144539"/>
    <lineage>
        <taxon>Eukaryota</taxon>
        <taxon>Fungi</taxon>
        <taxon>Fungi incertae sedis</taxon>
        <taxon>Mucoromycota</taxon>
        <taxon>Glomeromycotina</taxon>
        <taxon>Glomeromycetes</taxon>
        <taxon>Paraglomerales</taxon>
        <taxon>Paraglomeraceae</taxon>
        <taxon>Paraglomus</taxon>
    </lineage>
</organism>
<evidence type="ECO:0000256" key="1">
    <source>
        <dbReference type="ARBA" id="ARBA00022857"/>
    </source>
</evidence>
<reference evidence="3" key="1">
    <citation type="submission" date="2021-06" db="EMBL/GenBank/DDBJ databases">
        <authorList>
            <person name="Kallberg Y."/>
            <person name="Tangrot J."/>
            <person name="Rosling A."/>
        </authorList>
    </citation>
    <scope>NUCLEOTIDE SEQUENCE</scope>
    <source>
        <strain evidence="3">IA702</strain>
    </source>
</reference>
<dbReference type="PANTHER" id="PTHR44154:SF1">
    <property type="entry name" value="QUINONE OXIDOREDUCTASE"/>
    <property type="match status" value="1"/>
</dbReference>
<dbReference type="Pfam" id="PF00107">
    <property type="entry name" value="ADH_zinc_N"/>
    <property type="match status" value="1"/>
</dbReference>
<dbReference type="InterPro" id="IPR013154">
    <property type="entry name" value="ADH-like_N"/>
</dbReference>
<dbReference type="AlphaFoldDB" id="A0A9N8W0Q4"/>
<dbReference type="SUPFAM" id="SSF50129">
    <property type="entry name" value="GroES-like"/>
    <property type="match status" value="1"/>
</dbReference>
<proteinExistence type="predicted"/>
<feature type="domain" description="Enoyl reductase (ER)" evidence="2">
    <location>
        <begin position="14"/>
        <end position="318"/>
    </location>
</feature>
<sequence length="320" mass="34311">MATLMRAVRFHKIGDVNNLAVDLIPLPKRQPNELLIKIDASAVNPSDYKNVEGLFPFTTTPRVPGRDYCGTVVEGPPEWMGKVVVGTGGKNGFIEDGSHAEYITAQSDAVSLKPTNLSVAEAASIGIGFLTAYVALVNSANVQEGENILVLGSRGAVGQAAIQITRFMKARPIGLVSKNPPKDQADVVDTSVDDVKQKVLALTNGVGADVIIDTVGNQELFEKAIGALRVRGRYVTMSVQGNLTRTINALDFYRRELRLIGLNTLNYSKQEAAAILDVLRPGFESGILMAPSIGMEYPLESCVDAYNAVKRGSSKIVLVP</sequence>
<accession>A0A9N8W0Q4</accession>
<dbReference type="Pfam" id="PF08240">
    <property type="entry name" value="ADH_N"/>
    <property type="match status" value="1"/>
</dbReference>
<keyword evidence="1" id="KW-0521">NADP</keyword>
<evidence type="ECO:0000313" key="4">
    <source>
        <dbReference type="Proteomes" id="UP000789572"/>
    </source>
</evidence>
<dbReference type="OrthoDB" id="203908at2759"/>
<evidence type="ECO:0000259" key="2">
    <source>
        <dbReference type="SMART" id="SM00829"/>
    </source>
</evidence>
<dbReference type="Gene3D" id="3.90.180.10">
    <property type="entry name" value="Medium-chain alcohol dehydrogenases, catalytic domain"/>
    <property type="match status" value="1"/>
</dbReference>
<dbReference type="InterPro" id="IPR051603">
    <property type="entry name" value="Zinc-ADH_QOR/CCCR"/>
</dbReference>
<dbReference type="SUPFAM" id="SSF51735">
    <property type="entry name" value="NAD(P)-binding Rossmann-fold domains"/>
    <property type="match status" value="1"/>
</dbReference>
<dbReference type="SMART" id="SM00829">
    <property type="entry name" value="PKS_ER"/>
    <property type="match status" value="1"/>
</dbReference>
<comment type="caution">
    <text evidence="3">The sequence shown here is derived from an EMBL/GenBank/DDBJ whole genome shotgun (WGS) entry which is preliminary data.</text>
</comment>
<dbReference type="Gene3D" id="3.40.50.720">
    <property type="entry name" value="NAD(P)-binding Rossmann-like Domain"/>
    <property type="match status" value="1"/>
</dbReference>
<keyword evidence="4" id="KW-1185">Reference proteome</keyword>
<dbReference type="InterPro" id="IPR013149">
    <property type="entry name" value="ADH-like_C"/>
</dbReference>
<gene>
    <name evidence="3" type="ORF">POCULU_LOCUS1138</name>
</gene>
<protein>
    <submittedName>
        <fullName evidence="3">6676_t:CDS:1</fullName>
    </submittedName>
</protein>